<evidence type="ECO:0000259" key="2">
    <source>
        <dbReference type="Pfam" id="PF01408"/>
    </source>
</evidence>
<evidence type="ECO:0000313" key="4">
    <source>
        <dbReference type="EMBL" id="MUB65443.1"/>
    </source>
</evidence>
<dbReference type="GO" id="GO:0000166">
    <property type="term" value="F:nucleotide binding"/>
    <property type="evidence" value="ECO:0007669"/>
    <property type="project" value="InterPro"/>
</dbReference>
<dbReference type="InterPro" id="IPR052515">
    <property type="entry name" value="Gfo/Idh/MocA_Oxidoreductase"/>
</dbReference>
<comment type="similarity">
    <text evidence="1">Belongs to the Gfo/Idh/MocA family.</text>
</comment>
<sequence length="396" mass="44414">MRPTRIWSECLKNNKRKLRGELPMNKKYKAAVIGVGFIGAGSHVPAYQTDERCELVAVADLKPGAAEYVAKRYGVEKFYEDPQQMLEECKPDVVSICVPNQYHKEWSIAALEAGANVLCEKPICVTLADAKEIYAAAERAGRIFMPVQNDRMGARTVLRDMIKDGALGDVYFGECENIRRRGIPNWGSFHIKKDNFGGPFCDVGVHFIDSILYMLGNPKFKSISGNTWSKIAPYETDRPNLGTVSKSKNFVPRPYSSSEFTVEDHSAGTLRLGEDILINFKFAWALNSPPFDGIRLNGTKGGLVFNKYAENPFMLYSSKGETMTDTILNLNVHHKFEHIQNPGIYLIVEHFLDVLDGKAEPIVTKEEALNVVTIIQAFYRSAELKREVTAEEIEGM</sequence>
<accession>A0AAW9WKR7</accession>
<dbReference type="Pfam" id="PF01408">
    <property type="entry name" value="GFO_IDH_MocA"/>
    <property type="match status" value="1"/>
</dbReference>
<feature type="domain" description="Gfo/Idh/MocA-like oxidoreductase N-terminal" evidence="2">
    <location>
        <begin position="29"/>
        <end position="145"/>
    </location>
</feature>
<dbReference type="SUPFAM" id="SSF51735">
    <property type="entry name" value="NAD(P)-binding Rossmann-fold domains"/>
    <property type="match status" value="1"/>
</dbReference>
<evidence type="ECO:0000256" key="1">
    <source>
        <dbReference type="ARBA" id="ARBA00010928"/>
    </source>
</evidence>
<comment type="caution">
    <text evidence="4">The sequence shown here is derived from an EMBL/GenBank/DDBJ whole genome shotgun (WGS) entry which is preliminary data.</text>
</comment>
<dbReference type="Proteomes" id="UP000434223">
    <property type="component" value="Unassembled WGS sequence"/>
</dbReference>
<dbReference type="InterPro" id="IPR000683">
    <property type="entry name" value="Gfo/Idh/MocA-like_OxRdtase_N"/>
</dbReference>
<feature type="domain" description="Gfo/Idh/MocA-like oxidoreductase C-terminal" evidence="3">
    <location>
        <begin position="159"/>
        <end position="388"/>
    </location>
</feature>
<dbReference type="PANTHER" id="PTHR43249">
    <property type="entry name" value="UDP-N-ACETYL-2-AMINO-2-DEOXY-D-GLUCURONATE OXIDASE"/>
    <property type="match status" value="1"/>
</dbReference>
<gene>
    <name evidence="4" type="ORF">GNE07_20685</name>
</gene>
<dbReference type="Pfam" id="PF02894">
    <property type="entry name" value="GFO_IDH_MocA_C"/>
    <property type="match status" value="1"/>
</dbReference>
<name>A0AAW9WKR7_9FIRM</name>
<dbReference type="AlphaFoldDB" id="A0AAW9WKR7"/>
<evidence type="ECO:0000313" key="5">
    <source>
        <dbReference type="Proteomes" id="UP000434223"/>
    </source>
</evidence>
<evidence type="ECO:0000259" key="3">
    <source>
        <dbReference type="Pfam" id="PF02894"/>
    </source>
</evidence>
<reference evidence="4 5" key="1">
    <citation type="submission" date="2019-09" db="EMBL/GenBank/DDBJ databases">
        <title>Draft genome sequencing of Hungatella hathewayi 123Y-2.</title>
        <authorList>
            <person name="Lv Q."/>
            <person name="Li S."/>
        </authorList>
    </citation>
    <scope>NUCLEOTIDE SEQUENCE [LARGE SCALE GENOMIC DNA]</scope>
    <source>
        <strain evidence="4 5">123Y-2</strain>
    </source>
</reference>
<evidence type="ECO:0008006" key="6">
    <source>
        <dbReference type="Google" id="ProtNLM"/>
    </source>
</evidence>
<dbReference type="Gene3D" id="3.30.360.10">
    <property type="entry name" value="Dihydrodipicolinate Reductase, domain 2"/>
    <property type="match status" value="1"/>
</dbReference>
<dbReference type="InterPro" id="IPR036291">
    <property type="entry name" value="NAD(P)-bd_dom_sf"/>
</dbReference>
<dbReference type="PANTHER" id="PTHR43249:SF1">
    <property type="entry name" value="D-GLUCOSIDE 3-DEHYDROGENASE"/>
    <property type="match status" value="1"/>
</dbReference>
<dbReference type="EMBL" id="WNME01000015">
    <property type="protein sequence ID" value="MUB65443.1"/>
    <property type="molecule type" value="Genomic_DNA"/>
</dbReference>
<dbReference type="Gene3D" id="3.40.50.720">
    <property type="entry name" value="NAD(P)-binding Rossmann-like Domain"/>
    <property type="match status" value="1"/>
</dbReference>
<organism evidence="4 5">
    <name type="scientific">Hungatella hathewayi</name>
    <dbReference type="NCBI Taxonomy" id="154046"/>
    <lineage>
        <taxon>Bacteria</taxon>
        <taxon>Bacillati</taxon>
        <taxon>Bacillota</taxon>
        <taxon>Clostridia</taxon>
        <taxon>Lachnospirales</taxon>
        <taxon>Lachnospiraceae</taxon>
        <taxon>Hungatella</taxon>
    </lineage>
</organism>
<protein>
    <recommendedName>
        <fullName evidence="6">Gfo/Idh/MocA family oxidoreductase</fullName>
    </recommendedName>
</protein>
<dbReference type="InterPro" id="IPR004104">
    <property type="entry name" value="Gfo/Idh/MocA-like_OxRdtase_C"/>
</dbReference>
<proteinExistence type="inferred from homology"/>
<dbReference type="SUPFAM" id="SSF55347">
    <property type="entry name" value="Glyceraldehyde-3-phosphate dehydrogenase-like, C-terminal domain"/>
    <property type="match status" value="1"/>
</dbReference>